<accession>A0A9J5W9K1</accession>
<sequence>MFTYDVYAFLNPGASLLFVIPYIDMKFSISPEQFLKPLGAFTSVGDFIIEERVYHDCTIFVNHKDTIDELVDLDIVYFDVILGMDWLHAFYSSVDCRT</sequence>
<dbReference type="OrthoDB" id="1749844at2759"/>
<comment type="caution">
    <text evidence="1">The sequence shown here is derived from an EMBL/GenBank/DDBJ whole genome shotgun (WGS) entry which is preliminary data.</text>
</comment>
<evidence type="ECO:0000313" key="2">
    <source>
        <dbReference type="Proteomes" id="UP000824120"/>
    </source>
</evidence>
<dbReference type="Proteomes" id="UP000824120">
    <property type="component" value="Chromosome 12"/>
</dbReference>
<name>A0A9J5W9K1_SOLCO</name>
<evidence type="ECO:0000313" key="1">
    <source>
        <dbReference type="EMBL" id="KAG5571924.1"/>
    </source>
</evidence>
<organism evidence="1 2">
    <name type="scientific">Solanum commersonii</name>
    <name type="common">Commerson's wild potato</name>
    <name type="synonym">Commerson's nightshade</name>
    <dbReference type="NCBI Taxonomy" id="4109"/>
    <lineage>
        <taxon>Eukaryota</taxon>
        <taxon>Viridiplantae</taxon>
        <taxon>Streptophyta</taxon>
        <taxon>Embryophyta</taxon>
        <taxon>Tracheophyta</taxon>
        <taxon>Spermatophyta</taxon>
        <taxon>Magnoliopsida</taxon>
        <taxon>eudicotyledons</taxon>
        <taxon>Gunneridae</taxon>
        <taxon>Pentapetalae</taxon>
        <taxon>asterids</taxon>
        <taxon>lamiids</taxon>
        <taxon>Solanales</taxon>
        <taxon>Solanaceae</taxon>
        <taxon>Solanoideae</taxon>
        <taxon>Solaneae</taxon>
        <taxon>Solanum</taxon>
    </lineage>
</organism>
<dbReference type="Pfam" id="PF08284">
    <property type="entry name" value="RVP_2"/>
    <property type="match status" value="1"/>
</dbReference>
<protein>
    <submittedName>
        <fullName evidence="1">Uncharacterized protein</fullName>
    </submittedName>
</protein>
<keyword evidence="2" id="KW-1185">Reference proteome</keyword>
<reference evidence="1 2" key="1">
    <citation type="submission" date="2020-09" db="EMBL/GenBank/DDBJ databases">
        <title>De no assembly of potato wild relative species, Solanum commersonii.</title>
        <authorList>
            <person name="Cho K."/>
        </authorList>
    </citation>
    <scope>NUCLEOTIDE SEQUENCE [LARGE SCALE GENOMIC DNA]</scope>
    <source>
        <strain evidence="1">LZ3.2</strain>
        <tissue evidence="1">Leaf</tissue>
    </source>
</reference>
<dbReference type="EMBL" id="JACXVP010000012">
    <property type="protein sequence ID" value="KAG5571924.1"/>
    <property type="molecule type" value="Genomic_DNA"/>
</dbReference>
<gene>
    <name evidence="1" type="ORF">H5410_061690</name>
</gene>
<dbReference type="AlphaFoldDB" id="A0A9J5W9K1"/>
<proteinExistence type="predicted"/>